<dbReference type="NCBIfam" id="TIGR02940">
    <property type="entry name" value="anfO_nitrog"/>
    <property type="match status" value="1"/>
</dbReference>
<protein>
    <recommendedName>
        <fullName evidence="2">Fe-only nitrogenase accessory protein AnfO</fullName>
    </recommendedName>
</protein>
<organism evidence="1">
    <name type="scientific">Rhodopseudomonas palustris (strain BisA53)</name>
    <dbReference type="NCBI Taxonomy" id="316055"/>
    <lineage>
        <taxon>Bacteria</taxon>
        <taxon>Pseudomonadati</taxon>
        <taxon>Pseudomonadota</taxon>
        <taxon>Alphaproteobacteria</taxon>
        <taxon>Hyphomicrobiales</taxon>
        <taxon>Nitrobacteraceae</taxon>
        <taxon>Rhodopseudomonas</taxon>
    </lineage>
</organism>
<gene>
    <name evidence="1" type="ordered locus">RPE_3880</name>
</gene>
<sequence>MKIAVYIDAQGQLVSLYEPGRFCVYQGSGSDWTRTQEIAFAVGDSTSLATIKTTLASAVAQFDGCELLLSGSVKGFLYSYLQEECGFRIWKSQGALLDQLAGVEQREHERAERQRNAPNSCAVAAGCASGGCGGGRARRVAAAAVGSAPDGAAMAAEDLGSGRYRIDLISALSADSKLNSRQVLLPILEGTAFDRLEILCDHLPKWFAPKLRELNLKADCVPLETGPGVKAIVSHEGCSPQQEPVT</sequence>
<evidence type="ECO:0008006" key="2">
    <source>
        <dbReference type="Google" id="ProtNLM"/>
    </source>
</evidence>
<reference evidence="1" key="1">
    <citation type="submission" date="2006-09" db="EMBL/GenBank/DDBJ databases">
        <title>Complete sequence of Rhodopseudomonas palustris BisA53.</title>
        <authorList>
            <consortium name="US DOE Joint Genome Institute"/>
            <person name="Copeland A."/>
            <person name="Lucas S."/>
            <person name="Lapidus A."/>
            <person name="Barry K."/>
            <person name="Detter J.C."/>
            <person name="Glavina del Rio T."/>
            <person name="Hammon N."/>
            <person name="Israni S."/>
            <person name="Dalin E."/>
            <person name="Tice H."/>
            <person name="Pitluck S."/>
            <person name="Chain P."/>
            <person name="Malfatti S."/>
            <person name="Shin M."/>
            <person name="Vergez L."/>
            <person name="Schmutz J."/>
            <person name="Larimer F."/>
            <person name="Land M."/>
            <person name="Hauser L."/>
            <person name="Pelletier D.A."/>
            <person name="Kyrpides N."/>
            <person name="Kim E."/>
            <person name="Harwood C.S."/>
            <person name="Oda Y."/>
            <person name="Richardson P."/>
        </authorList>
    </citation>
    <scope>NUCLEOTIDE SEQUENCE [LARGE SCALE GENOMIC DNA]</scope>
    <source>
        <strain evidence="1">BisA53</strain>
    </source>
</reference>
<name>Q07JS8_RHOP5</name>
<dbReference type="HOGENOM" id="CLU_097520_0_0_5"/>
<dbReference type="KEGG" id="rpe:RPE_3880"/>
<proteinExistence type="predicted"/>
<dbReference type="AlphaFoldDB" id="Q07JS8"/>
<dbReference type="Pfam" id="PF09582">
    <property type="entry name" value="AnfO_nitrog"/>
    <property type="match status" value="1"/>
</dbReference>
<dbReference type="STRING" id="316055.RPE_3880"/>
<dbReference type="EMBL" id="CP000463">
    <property type="protein sequence ID" value="ABJ07806.1"/>
    <property type="molecule type" value="Genomic_DNA"/>
</dbReference>
<evidence type="ECO:0000313" key="1">
    <source>
        <dbReference type="EMBL" id="ABJ07806.1"/>
    </source>
</evidence>
<dbReference type="InterPro" id="IPR014287">
    <property type="entry name" value="Nase_Fe-Fe_AnfO"/>
</dbReference>
<accession>Q07JS8</accession>
<dbReference type="eggNOG" id="ENOG50308XE">
    <property type="taxonomic scope" value="Bacteria"/>
</dbReference>